<keyword evidence="3" id="KW-1003">Cell membrane</keyword>
<feature type="domain" description="Major facilitator superfamily (MFS) profile" evidence="8">
    <location>
        <begin position="19"/>
        <end position="484"/>
    </location>
</feature>
<proteinExistence type="predicted"/>
<dbReference type="GO" id="GO:0022857">
    <property type="term" value="F:transmembrane transporter activity"/>
    <property type="evidence" value="ECO:0007669"/>
    <property type="project" value="InterPro"/>
</dbReference>
<feature type="transmembrane region" description="Helical" evidence="7">
    <location>
        <begin position="142"/>
        <end position="164"/>
    </location>
</feature>
<feature type="transmembrane region" description="Helical" evidence="7">
    <location>
        <begin position="339"/>
        <end position="361"/>
    </location>
</feature>
<dbReference type="PRINTS" id="PR01036">
    <property type="entry name" value="TCRTETB"/>
</dbReference>
<comment type="subcellular location">
    <subcellularLocation>
        <location evidence="1">Cell membrane</location>
        <topology evidence="1">Multi-pass membrane protein</topology>
    </subcellularLocation>
</comment>
<dbReference type="InterPro" id="IPR036259">
    <property type="entry name" value="MFS_trans_sf"/>
</dbReference>
<feature type="transmembrane region" description="Helical" evidence="7">
    <location>
        <begin position="109"/>
        <end position="130"/>
    </location>
</feature>
<feature type="transmembrane region" description="Helical" evidence="7">
    <location>
        <begin position="449"/>
        <end position="479"/>
    </location>
</feature>
<dbReference type="Proteomes" id="UP000593875">
    <property type="component" value="Chromosome"/>
</dbReference>
<dbReference type="FunFam" id="1.20.1720.10:FF:000004">
    <property type="entry name" value="EmrB/QacA family drug resistance transporter"/>
    <property type="match status" value="1"/>
</dbReference>
<dbReference type="AlphaFoldDB" id="A0A7L9U0I8"/>
<dbReference type="RefSeq" id="WP_193685594.1">
    <property type="nucleotide sequence ID" value="NZ_CP062941.1"/>
</dbReference>
<dbReference type="KEGG" id="mlir:LPB04_16490"/>
<feature type="transmembrane region" description="Helical" evidence="7">
    <location>
        <begin position="209"/>
        <end position="228"/>
    </location>
</feature>
<evidence type="ECO:0000313" key="10">
    <source>
        <dbReference type="Proteomes" id="UP000593875"/>
    </source>
</evidence>
<dbReference type="Gene3D" id="1.20.1250.20">
    <property type="entry name" value="MFS general substrate transporter like domains"/>
    <property type="match status" value="1"/>
</dbReference>
<dbReference type="Pfam" id="PF07690">
    <property type="entry name" value="MFS_1"/>
    <property type="match status" value="1"/>
</dbReference>
<evidence type="ECO:0000259" key="8">
    <source>
        <dbReference type="PROSITE" id="PS50850"/>
    </source>
</evidence>
<protein>
    <submittedName>
        <fullName evidence="9">MFS transporter</fullName>
    </submittedName>
</protein>
<sequence>MSPDGTQPARLTDAEIRAVFVGLLLAMLLAALDQNIVAVALPRIGAELQGMGMLAWVVSSYLIGSTVSTPLFGKLGDLAGRRTALSGAILFFVLGALGCALAPSMPWLIAARALQGIGGGAVIAVAQAAIAEVVAPRERGRYQIYFSGVHVVASVAGPVVGGLLTEHLSWHWIFWLNLPLGMLALAVSRKALARVPVPRERAPVDVAGALLLTGGLVALLVGITRIGMGVGPGTPSQLAAFGGAGLLLCAFVRQEGRAPEPLVPLSLFAIPTVRLSCCILFVGYMQLIALSVLVPMRSQMLFKAATGASALGLVPLTFGGPLGAYLAGRIMLRSGATRLLQVAGAGTVAAGVLALGLTRTLPGAEPLLLGLTGIGIGLQFPSSLVAIQNAVPGRHVGVATATAVFARSLGAAVGIALLSTTLLVCLGGSGGSGAAMMRELVASGAADSATLATAGAAFDTTFLVSAAIAASSFVVSLFLPHSALRSH</sequence>
<evidence type="ECO:0000256" key="2">
    <source>
        <dbReference type="ARBA" id="ARBA00022448"/>
    </source>
</evidence>
<keyword evidence="10" id="KW-1185">Reference proteome</keyword>
<dbReference type="PANTHER" id="PTHR23501:SF197">
    <property type="entry name" value="COMD"/>
    <property type="match status" value="1"/>
</dbReference>
<evidence type="ECO:0000256" key="6">
    <source>
        <dbReference type="ARBA" id="ARBA00023136"/>
    </source>
</evidence>
<name>A0A7L9U0I8_9BURK</name>
<dbReference type="InterPro" id="IPR020846">
    <property type="entry name" value="MFS_dom"/>
</dbReference>
<feature type="transmembrane region" description="Helical" evidence="7">
    <location>
        <begin position="273"/>
        <end position="294"/>
    </location>
</feature>
<feature type="transmembrane region" description="Helical" evidence="7">
    <location>
        <begin position="20"/>
        <end position="41"/>
    </location>
</feature>
<evidence type="ECO:0000256" key="3">
    <source>
        <dbReference type="ARBA" id="ARBA00022475"/>
    </source>
</evidence>
<evidence type="ECO:0000256" key="1">
    <source>
        <dbReference type="ARBA" id="ARBA00004651"/>
    </source>
</evidence>
<dbReference type="PROSITE" id="PS50850">
    <property type="entry name" value="MFS"/>
    <property type="match status" value="1"/>
</dbReference>
<dbReference type="Gene3D" id="1.20.1720.10">
    <property type="entry name" value="Multidrug resistance protein D"/>
    <property type="match status" value="1"/>
</dbReference>
<dbReference type="PANTHER" id="PTHR23501">
    <property type="entry name" value="MAJOR FACILITATOR SUPERFAMILY"/>
    <property type="match status" value="1"/>
</dbReference>
<dbReference type="EMBL" id="CP062941">
    <property type="protein sequence ID" value="QOL48551.1"/>
    <property type="molecule type" value="Genomic_DNA"/>
</dbReference>
<keyword evidence="6 7" id="KW-0472">Membrane</keyword>
<accession>A0A7L9U0I8</accession>
<reference evidence="9 10" key="1">
    <citation type="submission" date="2020-10" db="EMBL/GenBank/DDBJ databases">
        <title>Genome sequencing of Massilia sp. LPB0304.</title>
        <authorList>
            <person name="Kim J."/>
        </authorList>
    </citation>
    <scope>NUCLEOTIDE SEQUENCE [LARGE SCALE GENOMIC DNA]</scope>
    <source>
        <strain evidence="9 10">LPB0304</strain>
    </source>
</reference>
<feature type="transmembrane region" description="Helical" evidence="7">
    <location>
        <begin position="53"/>
        <end position="72"/>
    </location>
</feature>
<gene>
    <name evidence="9" type="ORF">LPB04_16490</name>
</gene>
<keyword evidence="5 7" id="KW-1133">Transmembrane helix</keyword>
<evidence type="ECO:0000256" key="7">
    <source>
        <dbReference type="SAM" id="Phobius"/>
    </source>
</evidence>
<keyword evidence="4 7" id="KW-0812">Transmembrane</keyword>
<feature type="transmembrane region" description="Helical" evidence="7">
    <location>
        <begin position="367"/>
        <end position="387"/>
    </location>
</feature>
<evidence type="ECO:0000256" key="4">
    <source>
        <dbReference type="ARBA" id="ARBA00022692"/>
    </source>
</evidence>
<dbReference type="GO" id="GO:0005886">
    <property type="term" value="C:plasma membrane"/>
    <property type="evidence" value="ECO:0007669"/>
    <property type="project" value="UniProtKB-SubCell"/>
</dbReference>
<keyword evidence="2" id="KW-0813">Transport</keyword>
<dbReference type="SUPFAM" id="SSF103473">
    <property type="entry name" value="MFS general substrate transporter"/>
    <property type="match status" value="1"/>
</dbReference>
<feature type="transmembrane region" description="Helical" evidence="7">
    <location>
        <begin position="84"/>
        <end position="103"/>
    </location>
</feature>
<feature type="transmembrane region" description="Helical" evidence="7">
    <location>
        <begin position="300"/>
        <end position="327"/>
    </location>
</feature>
<feature type="transmembrane region" description="Helical" evidence="7">
    <location>
        <begin position="170"/>
        <end position="188"/>
    </location>
</feature>
<dbReference type="InterPro" id="IPR011701">
    <property type="entry name" value="MFS"/>
</dbReference>
<organism evidence="9 10">
    <name type="scientific">Massilia litorea</name>
    <dbReference type="NCBI Taxonomy" id="2769491"/>
    <lineage>
        <taxon>Bacteria</taxon>
        <taxon>Pseudomonadati</taxon>
        <taxon>Pseudomonadota</taxon>
        <taxon>Betaproteobacteria</taxon>
        <taxon>Burkholderiales</taxon>
        <taxon>Oxalobacteraceae</taxon>
        <taxon>Telluria group</taxon>
        <taxon>Massilia</taxon>
    </lineage>
</organism>
<feature type="transmembrane region" description="Helical" evidence="7">
    <location>
        <begin position="408"/>
        <end position="429"/>
    </location>
</feature>
<evidence type="ECO:0000256" key="5">
    <source>
        <dbReference type="ARBA" id="ARBA00022989"/>
    </source>
</evidence>
<evidence type="ECO:0000313" key="9">
    <source>
        <dbReference type="EMBL" id="QOL48551.1"/>
    </source>
</evidence>
<feature type="transmembrane region" description="Helical" evidence="7">
    <location>
        <begin position="234"/>
        <end position="252"/>
    </location>
</feature>